<dbReference type="InterPro" id="IPR013096">
    <property type="entry name" value="Cupin_2"/>
</dbReference>
<dbReference type="SUPFAM" id="SSF46689">
    <property type="entry name" value="Homeodomain-like"/>
    <property type="match status" value="2"/>
</dbReference>
<accession>A0AA95JG68</accession>
<keyword evidence="2" id="KW-0238">DNA-binding</keyword>
<dbReference type="InterPro" id="IPR018060">
    <property type="entry name" value="HTH_AraC"/>
</dbReference>
<evidence type="ECO:0000313" key="6">
    <source>
        <dbReference type="EMBL" id="WEK54999.1"/>
    </source>
</evidence>
<keyword evidence="1" id="KW-0805">Transcription regulation</keyword>
<evidence type="ECO:0000259" key="5">
    <source>
        <dbReference type="PROSITE" id="PS01124"/>
    </source>
</evidence>
<dbReference type="AlphaFoldDB" id="A0AA95JG68"/>
<keyword evidence="3" id="KW-0804">Transcription</keyword>
<dbReference type="PANTHER" id="PTHR43280:SF2">
    <property type="entry name" value="HTH-TYPE TRANSCRIPTIONAL REGULATOR EXSA"/>
    <property type="match status" value="1"/>
</dbReference>
<dbReference type="Pfam" id="PF07883">
    <property type="entry name" value="Cupin_2"/>
    <property type="match status" value="1"/>
</dbReference>
<dbReference type="Proteomes" id="UP001178662">
    <property type="component" value="Chromosome"/>
</dbReference>
<proteinExistence type="predicted"/>
<keyword evidence="7" id="KW-1185">Reference proteome</keyword>
<protein>
    <submittedName>
        <fullName evidence="6">AraC family transcriptional regulator</fullName>
    </submittedName>
</protein>
<evidence type="ECO:0000313" key="7">
    <source>
        <dbReference type="Proteomes" id="UP001178662"/>
    </source>
</evidence>
<evidence type="ECO:0000256" key="4">
    <source>
        <dbReference type="SAM" id="MobiDB-lite"/>
    </source>
</evidence>
<name>A0AA95JG68_9BACL</name>
<dbReference type="InterPro" id="IPR037923">
    <property type="entry name" value="HTH-like"/>
</dbReference>
<dbReference type="GO" id="GO:0043565">
    <property type="term" value="F:sequence-specific DNA binding"/>
    <property type="evidence" value="ECO:0007669"/>
    <property type="project" value="InterPro"/>
</dbReference>
<organism evidence="6 7">
    <name type="scientific">Candidatus Cohnella colombiensis</name>
    <dbReference type="NCBI Taxonomy" id="3121368"/>
    <lineage>
        <taxon>Bacteria</taxon>
        <taxon>Bacillati</taxon>
        <taxon>Bacillota</taxon>
        <taxon>Bacilli</taxon>
        <taxon>Bacillales</taxon>
        <taxon>Paenibacillaceae</taxon>
        <taxon>Cohnella</taxon>
    </lineage>
</organism>
<feature type="domain" description="HTH araC/xylS-type" evidence="5">
    <location>
        <begin position="208"/>
        <end position="306"/>
    </location>
</feature>
<dbReference type="EMBL" id="CP119317">
    <property type="protein sequence ID" value="WEK54999.1"/>
    <property type="molecule type" value="Genomic_DNA"/>
</dbReference>
<dbReference type="PROSITE" id="PS01124">
    <property type="entry name" value="HTH_ARAC_FAMILY_2"/>
    <property type="match status" value="1"/>
</dbReference>
<feature type="compositionally biased region" description="Polar residues" evidence="4">
    <location>
        <begin position="310"/>
        <end position="327"/>
    </location>
</feature>
<evidence type="ECO:0000256" key="3">
    <source>
        <dbReference type="ARBA" id="ARBA00023163"/>
    </source>
</evidence>
<dbReference type="InterPro" id="IPR009057">
    <property type="entry name" value="Homeodomain-like_sf"/>
</dbReference>
<dbReference type="Pfam" id="PF12833">
    <property type="entry name" value="HTH_18"/>
    <property type="match status" value="1"/>
</dbReference>
<dbReference type="Gene3D" id="1.10.10.60">
    <property type="entry name" value="Homeodomain-like"/>
    <property type="match status" value="1"/>
</dbReference>
<feature type="region of interest" description="Disordered" evidence="4">
    <location>
        <begin position="307"/>
        <end position="327"/>
    </location>
</feature>
<dbReference type="PANTHER" id="PTHR43280">
    <property type="entry name" value="ARAC-FAMILY TRANSCRIPTIONAL REGULATOR"/>
    <property type="match status" value="1"/>
</dbReference>
<reference evidence="6" key="1">
    <citation type="submission" date="2023-03" db="EMBL/GenBank/DDBJ databases">
        <title>Andean soil-derived lignocellulolytic bacterial consortium as a source of novel taxa and putative plastic-active enzymes.</title>
        <authorList>
            <person name="Diaz-Garcia L."/>
            <person name="Chuvochina M."/>
            <person name="Feuerriegel G."/>
            <person name="Bunk B."/>
            <person name="Sproer C."/>
            <person name="Streit W.R."/>
            <person name="Rodriguez L.M."/>
            <person name="Overmann J."/>
            <person name="Jimenez D.J."/>
        </authorList>
    </citation>
    <scope>NUCLEOTIDE SEQUENCE</scope>
    <source>
        <strain evidence="6">MAG 2441</strain>
    </source>
</reference>
<dbReference type="SUPFAM" id="SSF51215">
    <property type="entry name" value="Regulatory protein AraC"/>
    <property type="match status" value="1"/>
</dbReference>
<evidence type="ECO:0000256" key="1">
    <source>
        <dbReference type="ARBA" id="ARBA00023015"/>
    </source>
</evidence>
<dbReference type="InterPro" id="IPR014710">
    <property type="entry name" value="RmlC-like_jellyroll"/>
</dbReference>
<evidence type="ECO:0000256" key="2">
    <source>
        <dbReference type="ARBA" id="ARBA00023125"/>
    </source>
</evidence>
<dbReference type="SMART" id="SM00342">
    <property type="entry name" value="HTH_ARAC"/>
    <property type="match status" value="1"/>
</dbReference>
<dbReference type="GO" id="GO:0003700">
    <property type="term" value="F:DNA-binding transcription factor activity"/>
    <property type="evidence" value="ECO:0007669"/>
    <property type="project" value="InterPro"/>
</dbReference>
<gene>
    <name evidence="6" type="ORF">P0Y55_02630</name>
</gene>
<sequence>MSSFPYARMETKPDALDRLDLQFKWGNYRIRILRCHLIQFPPGHIIHFHKHSEFEFHFIPKGKGKVIIGDQSYNLHEGLFYVTGPDVIHYQESDNKDPMYELCLHCEIVPLEQAAEQGSVWVDELEVSEAHECVEALHAVPTFPTVDRFHAMSWFLEAYRAWEEQPLGVTTQMKQAMLQILLRAVRSYDDRLIGQRLPERDMNFHRYQLASQYIQDNEGMQISLEQVAERINVSPRQLQRIFRSAGQTTFREYLEHIRMTHICNELLQTNKSIEEIALIHGYMNPNYMYPVFKRKYKVTPAAYRRMHGRSASSEGADENTNILDKKG</sequence>
<dbReference type="Gene3D" id="2.60.120.10">
    <property type="entry name" value="Jelly Rolls"/>
    <property type="match status" value="1"/>
</dbReference>